<sequence>MEITCSGCKKRFVLPEERLPSRGGVFQLSCPACKGRITVDLDGHGREEPPQRFPMEMGETVEEESPYEEGLSQALVCEDEPYRRNLLCNALGKLGYWTVSGLNPEEIRERLRFTQYDLIVLNEGYAGSTPEENPVLNHIRLMPMAVRRKIFLVLISPHYRTADRMAAFVKSANLVVNLNDVRNIQAILKKGVDENTKFYQFFLECMREVGKF</sequence>
<dbReference type="Proteomes" id="UP000769766">
    <property type="component" value="Unassembled WGS sequence"/>
</dbReference>
<dbReference type="InterPro" id="IPR011006">
    <property type="entry name" value="CheY-like_superfamily"/>
</dbReference>
<proteinExistence type="predicted"/>
<evidence type="ECO:0000313" key="1">
    <source>
        <dbReference type="EMBL" id="MBI2876385.1"/>
    </source>
</evidence>
<name>A0A932G0J9_UNCTE</name>
<evidence type="ECO:0008006" key="3">
    <source>
        <dbReference type="Google" id="ProtNLM"/>
    </source>
</evidence>
<dbReference type="AlphaFoldDB" id="A0A932G0J9"/>
<dbReference type="SUPFAM" id="SSF52172">
    <property type="entry name" value="CheY-like"/>
    <property type="match status" value="1"/>
</dbReference>
<dbReference type="EMBL" id="JACPRF010000179">
    <property type="protein sequence ID" value="MBI2876385.1"/>
    <property type="molecule type" value="Genomic_DNA"/>
</dbReference>
<protein>
    <recommendedName>
        <fullName evidence="3">Zinc finger/thioredoxin putative domain-containing protein</fullName>
    </recommendedName>
</protein>
<gene>
    <name evidence="1" type="ORF">HYY20_05845</name>
</gene>
<reference evidence="1" key="1">
    <citation type="submission" date="2020-07" db="EMBL/GenBank/DDBJ databases">
        <title>Huge and variable diversity of episymbiotic CPR bacteria and DPANN archaea in groundwater ecosystems.</title>
        <authorList>
            <person name="He C.Y."/>
            <person name="Keren R."/>
            <person name="Whittaker M."/>
            <person name="Farag I.F."/>
            <person name="Doudna J."/>
            <person name="Cate J.H.D."/>
            <person name="Banfield J.F."/>
        </authorList>
    </citation>
    <scope>NUCLEOTIDE SEQUENCE</scope>
    <source>
        <strain evidence="1">NC_groundwater_672_Ag_B-0.1um_62_36</strain>
    </source>
</reference>
<accession>A0A932G0J9</accession>
<evidence type="ECO:0000313" key="2">
    <source>
        <dbReference type="Proteomes" id="UP000769766"/>
    </source>
</evidence>
<organism evidence="1 2">
    <name type="scientific">Tectimicrobiota bacterium</name>
    <dbReference type="NCBI Taxonomy" id="2528274"/>
    <lineage>
        <taxon>Bacteria</taxon>
        <taxon>Pseudomonadati</taxon>
        <taxon>Nitrospinota/Tectimicrobiota group</taxon>
        <taxon>Candidatus Tectimicrobiota</taxon>
    </lineage>
</organism>
<comment type="caution">
    <text evidence="1">The sequence shown here is derived from an EMBL/GenBank/DDBJ whole genome shotgun (WGS) entry which is preliminary data.</text>
</comment>